<protein>
    <submittedName>
        <fullName evidence="2">MarR family transcriptional regulator</fullName>
    </submittedName>
</protein>
<dbReference type="SUPFAM" id="SSF46785">
    <property type="entry name" value="Winged helix' DNA-binding domain"/>
    <property type="match status" value="1"/>
</dbReference>
<accession>A0A545AKM7</accession>
<dbReference type="OrthoDB" id="4727113at2"/>
<dbReference type="Gene3D" id="1.10.287.100">
    <property type="match status" value="1"/>
</dbReference>
<dbReference type="PANTHER" id="PTHR39515">
    <property type="entry name" value="CONSERVED PROTEIN"/>
    <property type="match status" value="1"/>
</dbReference>
<dbReference type="Proteomes" id="UP000317982">
    <property type="component" value="Unassembled WGS sequence"/>
</dbReference>
<dbReference type="InterPro" id="IPR052526">
    <property type="entry name" value="HTH-type_Bedaq_tolerance"/>
</dbReference>
<keyword evidence="3" id="KW-1185">Reference proteome</keyword>
<dbReference type="InterPro" id="IPR036390">
    <property type="entry name" value="WH_DNA-bd_sf"/>
</dbReference>
<dbReference type="InParanoid" id="A0A545AKM7"/>
<gene>
    <name evidence="2" type="ORF">FL583_26690</name>
</gene>
<dbReference type="EMBL" id="VIRS01000021">
    <property type="protein sequence ID" value="TQS41876.1"/>
    <property type="molecule type" value="Genomic_DNA"/>
</dbReference>
<dbReference type="PANTHER" id="PTHR39515:SF2">
    <property type="entry name" value="HTH-TYPE TRANSCRIPTIONAL REGULATOR RV0880"/>
    <property type="match status" value="1"/>
</dbReference>
<dbReference type="InterPro" id="IPR000835">
    <property type="entry name" value="HTH_MarR-typ"/>
</dbReference>
<organism evidence="2 3">
    <name type="scientific">Cryptosporangium phraense</name>
    <dbReference type="NCBI Taxonomy" id="2593070"/>
    <lineage>
        <taxon>Bacteria</taxon>
        <taxon>Bacillati</taxon>
        <taxon>Actinomycetota</taxon>
        <taxon>Actinomycetes</taxon>
        <taxon>Cryptosporangiales</taxon>
        <taxon>Cryptosporangiaceae</taxon>
        <taxon>Cryptosporangium</taxon>
    </lineage>
</organism>
<evidence type="ECO:0000313" key="3">
    <source>
        <dbReference type="Proteomes" id="UP000317982"/>
    </source>
</evidence>
<reference evidence="2 3" key="1">
    <citation type="submission" date="2019-07" db="EMBL/GenBank/DDBJ databases">
        <title>Cryptosporangium phraense sp. nov., isolated from plant litter.</title>
        <authorList>
            <person name="Suriyachadkun C."/>
        </authorList>
    </citation>
    <scope>NUCLEOTIDE SEQUENCE [LARGE SCALE GENOMIC DNA]</scope>
    <source>
        <strain evidence="2 3">A-T 5661</strain>
    </source>
</reference>
<dbReference type="InterPro" id="IPR036388">
    <property type="entry name" value="WH-like_DNA-bd_sf"/>
</dbReference>
<feature type="domain" description="HTH marR-type" evidence="1">
    <location>
        <begin position="5"/>
        <end position="142"/>
    </location>
</feature>
<dbReference type="Pfam" id="PF12802">
    <property type="entry name" value="MarR_2"/>
    <property type="match status" value="1"/>
</dbReference>
<dbReference type="GO" id="GO:0003700">
    <property type="term" value="F:DNA-binding transcription factor activity"/>
    <property type="evidence" value="ECO:0007669"/>
    <property type="project" value="InterPro"/>
</dbReference>
<comment type="caution">
    <text evidence="2">The sequence shown here is derived from an EMBL/GenBank/DDBJ whole genome shotgun (WGS) entry which is preliminary data.</text>
</comment>
<dbReference type="AlphaFoldDB" id="A0A545AKM7"/>
<proteinExistence type="predicted"/>
<name>A0A545AKM7_9ACTN</name>
<evidence type="ECO:0000259" key="1">
    <source>
        <dbReference type="PROSITE" id="PS50995"/>
    </source>
</evidence>
<dbReference type="Gene3D" id="1.10.10.10">
    <property type="entry name" value="Winged helix-like DNA-binding domain superfamily/Winged helix DNA-binding domain"/>
    <property type="match status" value="1"/>
</dbReference>
<sequence length="144" mass="16039">MASVNDDDVRVLRQQVNALQRRLRRETSGGPISRTARQVLFAIHRANAPITPGELTTELQMTSSNVAASLRELDAAHYITRDRDTGDGRRILLRTTPTGADAVEEHRRGKDAWLADAINATLTPDEQRELQHAGILLQRLADRP</sequence>
<dbReference type="PROSITE" id="PS50995">
    <property type="entry name" value="HTH_MARR_2"/>
    <property type="match status" value="1"/>
</dbReference>
<dbReference type="SMART" id="SM00347">
    <property type="entry name" value="HTH_MARR"/>
    <property type="match status" value="1"/>
</dbReference>
<evidence type="ECO:0000313" key="2">
    <source>
        <dbReference type="EMBL" id="TQS41876.1"/>
    </source>
</evidence>